<sequence length="178" mass="20988">MSTVERDLRYPIGKYEPKEFSELQLKSWLNDIRFLPQLLENSILNLDEQQLLTPYRDGGWTVKQLVHHVADSHSNALIRFKLGLTEDNPTIKPYDEKAWAELNDVHELPINISLTMLHTIHARMHSCIKNLSAAEWQRTLVHPEHNMQMTLYYLLGMYSWHGRHHTAHITALRERMGW</sequence>
<accession>A0A0C1L6D5</accession>
<organism evidence="2 3">
    <name type="scientific">Flavihumibacter solisilvae</name>
    <dbReference type="NCBI Taxonomy" id="1349421"/>
    <lineage>
        <taxon>Bacteria</taxon>
        <taxon>Pseudomonadati</taxon>
        <taxon>Bacteroidota</taxon>
        <taxon>Chitinophagia</taxon>
        <taxon>Chitinophagales</taxon>
        <taxon>Chitinophagaceae</taxon>
        <taxon>Flavihumibacter</taxon>
    </lineage>
</organism>
<keyword evidence="3" id="KW-1185">Reference proteome</keyword>
<gene>
    <name evidence="2" type="ORF">OI18_09260</name>
</gene>
<dbReference type="Proteomes" id="UP000031408">
    <property type="component" value="Unassembled WGS sequence"/>
</dbReference>
<evidence type="ECO:0000259" key="1">
    <source>
        <dbReference type="Pfam" id="PF12867"/>
    </source>
</evidence>
<proteinExistence type="predicted"/>
<protein>
    <submittedName>
        <fullName evidence="2">Metal-dependent hydrolase</fullName>
    </submittedName>
</protein>
<reference evidence="2 3" key="1">
    <citation type="submission" date="2014-11" db="EMBL/GenBank/DDBJ databases">
        <title>Genome sequence of Flavihumibacter solisilvae 3-3.</title>
        <authorList>
            <person name="Zhou G."/>
            <person name="Li M."/>
            <person name="Wang G."/>
        </authorList>
    </citation>
    <scope>NUCLEOTIDE SEQUENCE [LARGE SCALE GENOMIC DNA]</scope>
    <source>
        <strain evidence="2 3">3-3</strain>
    </source>
</reference>
<dbReference type="AlphaFoldDB" id="A0A0C1L6D5"/>
<dbReference type="InterPro" id="IPR034660">
    <property type="entry name" value="DinB/YfiT-like"/>
</dbReference>
<dbReference type="EMBL" id="JSVC01000009">
    <property type="protein sequence ID" value="KIC95056.1"/>
    <property type="molecule type" value="Genomic_DNA"/>
</dbReference>
<dbReference type="OrthoDB" id="9796039at2"/>
<dbReference type="Pfam" id="PF12867">
    <property type="entry name" value="DinB_2"/>
    <property type="match status" value="1"/>
</dbReference>
<evidence type="ECO:0000313" key="3">
    <source>
        <dbReference type="Proteomes" id="UP000031408"/>
    </source>
</evidence>
<feature type="domain" description="DinB-like" evidence="1">
    <location>
        <begin position="37"/>
        <end position="169"/>
    </location>
</feature>
<dbReference type="NCBIfam" id="NF009807">
    <property type="entry name" value="PRK13291.1"/>
    <property type="match status" value="1"/>
</dbReference>
<dbReference type="Gene3D" id="1.20.120.450">
    <property type="entry name" value="dinb family like domain"/>
    <property type="match status" value="1"/>
</dbReference>
<dbReference type="STRING" id="1349421.OI18_09260"/>
<evidence type="ECO:0000313" key="2">
    <source>
        <dbReference type="EMBL" id="KIC95056.1"/>
    </source>
</evidence>
<comment type="caution">
    <text evidence="2">The sequence shown here is derived from an EMBL/GenBank/DDBJ whole genome shotgun (WGS) entry which is preliminary data.</text>
</comment>
<dbReference type="InterPro" id="IPR024775">
    <property type="entry name" value="DinB-like"/>
</dbReference>
<name>A0A0C1L6D5_9BACT</name>
<dbReference type="GO" id="GO:0016787">
    <property type="term" value="F:hydrolase activity"/>
    <property type="evidence" value="ECO:0007669"/>
    <property type="project" value="UniProtKB-KW"/>
</dbReference>
<dbReference type="SUPFAM" id="SSF109854">
    <property type="entry name" value="DinB/YfiT-like putative metalloenzymes"/>
    <property type="match status" value="1"/>
</dbReference>
<keyword evidence="2" id="KW-0378">Hydrolase</keyword>
<dbReference type="RefSeq" id="WP_039139221.1">
    <property type="nucleotide sequence ID" value="NZ_JSVC01000009.1"/>
</dbReference>